<dbReference type="InterPro" id="IPR025110">
    <property type="entry name" value="AMP-bd_C"/>
</dbReference>
<dbReference type="RefSeq" id="WP_381735712.1">
    <property type="nucleotide sequence ID" value="NZ_JBHSKP010000098.1"/>
</dbReference>
<evidence type="ECO:0000256" key="2">
    <source>
        <dbReference type="ARBA" id="ARBA00022553"/>
    </source>
</evidence>
<comment type="caution">
    <text evidence="4">The sequence shown here is derived from an EMBL/GenBank/DDBJ whole genome shotgun (WGS) entry which is preliminary data.</text>
</comment>
<dbReference type="SMART" id="SM00823">
    <property type="entry name" value="PKS_PP"/>
    <property type="match status" value="1"/>
</dbReference>
<feature type="domain" description="Carrier" evidence="3">
    <location>
        <begin position="175"/>
        <end position="250"/>
    </location>
</feature>
<evidence type="ECO:0000313" key="5">
    <source>
        <dbReference type="Proteomes" id="UP001596160"/>
    </source>
</evidence>
<dbReference type="EMBL" id="JBHSKP010000098">
    <property type="protein sequence ID" value="MFC5157090.1"/>
    <property type="molecule type" value="Genomic_DNA"/>
</dbReference>
<dbReference type="InterPro" id="IPR029058">
    <property type="entry name" value="AB_hydrolase_fold"/>
</dbReference>
<accession>A0ABW0ATK8</accession>
<feature type="non-terminal residue" evidence="4">
    <location>
        <position position="257"/>
    </location>
</feature>
<dbReference type="SUPFAM" id="SSF56801">
    <property type="entry name" value="Acetyl-CoA synthetase-like"/>
    <property type="match status" value="1"/>
</dbReference>
<dbReference type="PANTHER" id="PTHR44845">
    <property type="entry name" value="CARRIER DOMAIN-CONTAINING PROTEIN"/>
    <property type="match status" value="1"/>
</dbReference>
<sequence>RLVPVGVTGELYVSGEGLARGYAGRAALTAGRFVADPYGPAGTRMYRTGDLARWRADGELEYVGRADDQVKVRGFRIELGEIEAALLALENIAQAAVAVRSDRPDDRRLVGYVVPRAGVVLEGAVVRRELARRLPDHMVPAAVVVLEGLPRTVNGKLDRQALPAPDFTTAITDDAPREPDEETLCRLFAEVLGVPRVGIHDSFFDLGGHSLLAARLISRIEGVLGVRFSVRDLFEWPSVAGLVGLGRGGGVRSGVVR</sequence>
<feature type="non-terminal residue" evidence="4">
    <location>
        <position position="1"/>
    </location>
</feature>
<organism evidence="4 5">
    <name type="scientific">Streptomyces amakusaensis</name>
    <dbReference type="NCBI Taxonomy" id="67271"/>
    <lineage>
        <taxon>Bacteria</taxon>
        <taxon>Bacillati</taxon>
        <taxon>Actinomycetota</taxon>
        <taxon>Actinomycetes</taxon>
        <taxon>Kitasatosporales</taxon>
        <taxon>Streptomycetaceae</taxon>
        <taxon>Streptomyces</taxon>
    </lineage>
</organism>
<dbReference type="InterPro" id="IPR036736">
    <property type="entry name" value="ACP-like_sf"/>
</dbReference>
<keyword evidence="2" id="KW-0597">Phosphoprotein</keyword>
<dbReference type="InterPro" id="IPR006162">
    <property type="entry name" value="Ppantetheine_attach_site"/>
</dbReference>
<evidence type="ECO:0000313" key="4">
    <source>
        <dbReference type="EMBL" id="MFC5157090.1"/>
    </source>
</evidence>
<dbReference type="InterPro" id="IPR020806">
    <property type="entry name" value="PKS_PP-bd"/>
</dbReference>
<dbReference type="Pfam" id="PF00550">
    <property type="entry name" value="PP-binding"/>
    <property type="match status" value="1"/>
</dbReference>
<dbReference type="PROSITE" id="PS50075">
    <property type="entry name" value="CARRIER"/>
    <property type="match status" value="1"/>
</dbReference>
<protein>
    <submittedName>
        <fullName evidence="4">Phosphopantetheine-binding protein</fullName>
    </submittedName>
</protein>
<dbReference type="SUPFAM" id="SSF47336">
    <property type="entry name" value="ACP-like"/>
    <property type="match status" value="1"/>
</dbReference>
<evidence type="ECO:0000259" key="3">
    <source>
        <dbReference type="PROSITE" id="PS50075"/>
    </source>
</evidence>
<evidence type="ECO:0000256" key="1">
    <source>
        <dbReference type="ARBA" id="ARBA00022450"/>
    </source>
</evidence>
<dbReference type="Gene3D" id="3.40.50.1820">
    <property type="entry name" value="alpha/beta hydrolase"/>
    <property type="match status" value="1"/>
</dbReference>
<name>A0ABW0ATK8_9ACTN</name>
<dbReference type="Proteomes" id="UP001596160">
    <property type="component" value="Unassembled WGS sequence"/>
</dbReference>
<dbReference type="Pfam" id="PF13193">
    <property type="entry name" value="AMP-binding_C"/>
    <property type="match status" value="1"/>
</dbReference>
<proteinExistence type="predicted"/>
<dbReference type="PANTHER" id="PTHR44845:SF6">
    <property type="entry name" value="BETA-ALANINE-ACTIVATING ENZYME"/>
    <property type="match status" value="1"/>
</dbReference>
<dbReference type="Gene3D" id="2.30.38.10">
    <property type="entry name" value="Luciferase, Domain 3"/>
    <property type="match status" value="1"/>
</dbReference>
<keyword evidence="5" id="KW-1185">Reference proteome</keyword>
<gene>
    <name evidence="4" type="ORF">ACFPRH_35800</name>
</gene>
<dbReference type="InterPro" id="IPR009081">
    <property type="entry name" value="PP-bd_ACP"/>
</dbReference>
<keyword evidence="1" id="KW-0596">Phosphopantetheine</keyword>
<reference evidence="5" key="1">
    <citation type="journal article" date="2019" name="Int. J. Syst. Evol. Microbiol.">
        <title>The Global Catalogue of Microorganisms (GCM) 10K type strain sequencing project: providing services to taxonomists for standard genome sequencing and annotation.</title>
        <authorList>
            <consortium name="The Broad Institute Genomics Platform"/>
            <consortium name="The Broad Institute Genome Sequencing Center for Infectious Disease"/>
            <person name="Wu L."/>
            <person name="Ma J."/>
        </authorList>
    </citation>
    <scope>NUCLEOTIDE SEQUENCE [LARGE SCALE GENOMIC DNA]</scope>
    <source>
        <strain evidence="5">PCU 266</strain>
    </source>
</reference>
<dbReference type="InterPro" id="IPR045851">
    <property type="entry name" value="AMP-bd_C_sf"/>
</dbReference>
<dbReference type="PROSITE" id="PS00012">
    <property type="entry name" value="PHOSPHOPANTETHEINE"/>
    <property type="match status" value="1"/>
</dbReference>
<dbReference type="Gene3D" id="3.30.300.30">
    <property type="match status" value="1"/>
</dbReference>